<reference evidence="4" key="2">
    <citation type="journal article" date="2017" name="Nat. Plants">
        <title>The Aegilops tauschii genome reveals multiple impacts of transposons.</title>
        <authorList>
            <person name="Zhao G."/>
            <person name="Zou C."/>
            <person name="Li K."/>
            <person name="Wang K."/>
            <person name="Li T."/>
            <person name="Gao L."/>
            <person name="Zhang X."/>
            <person name="Wang H."/>
            <person name="Yang Z."/>
            <person name="Liu X."/>
            <person name="Jiang W."/>
            <person name="Mao L."/>
            <person name="Kong X."/>
            <person name="Jiao Y."/>
            <person name="Jia J."/>
        </authorList>
    </citation>
    <scope>NUCLEOTIDE SEQUENCE [LARGE SCALE GENOMIC DNA]</scope>
    <source>
        <strain evidence="4">cv. AL8/78</strain>
    </source>
</reference>
<feature type="region of interest" description="Disordered" evidence="2">
    <location>
        <begin position="68"/>
        <end position="107"/>
    </location>
</feature>
<organism evidence="3 4">
    <name type="scientific">Aegilops tauschii subsp. strangulata</name>
    <name type="common">Goatgrass</name>
    <dbReference type="NCBI Taxonomy" id="200361"/>
    <lineage>
        <taxon>Eukaryota</taxon>
        <taxon>Viridiplantae</taxon>
        <taxon>Streptophyta</taxon>
        <taxon>Embryophyta</taxon>
        <taxon>Tracheophyta</taxon>
        <taxon>Spermatophyta</taxon>
        <taxon>Magnoliopsida</taxon>
        <taxon>Liliopsida</taxon>
        <taxon>Poales</taxon>
        <taxon>Poaceae</taxon>
        <taxon>BOP clade</taxon>
        <taxon>Pooideae</taxon>
        <taxon>Triticodae</taxon>
        <taxon>Triticeae</taxon>
        <taxon>Triticinae</taxon>
        <taxon>Aegilops</taxon>
    </lineage>
</organism>
<dbReference type="Gramene" id="AET2Gv21180700.4">
    <property type="protein sequence ID" value="AET2Gv21180700.4"/>
    <property type="gene ID" value="AET2Gv21180700"/>
</dbReference>
<evidence type="ECO:0000256" key="2">
    <source>
        <dbReference type="SAM" id="MobiDB-lite"/>
    </source>
</evidence>
<dbReference type="Gene3D" id="3.30.70.100">
    <property type="match status" value="1"/>
</dbReference>
<dbReference type="Proteomes" id="UP000015105">
    <property type="component" value="Chromosome 2D"/>
</dbReference>
<proteinExistence type="predicted"/>
<keyword evidence="4" id="KW-1185">Reference proteome</keyword>
<evidence type="ECO:0008006" key="5">
    <source>
        <dbReference type="Google" id="ProtNLM"/>
    </source>
</evidence>
<reference evidence="3" key="3">
    <citation type="journal article" date="2017" name="Nature">
        <title>Genome sequence of the progenitor of the wheat D genome Aegilops tauschii.</title>
        <authorList>
            <person name="Luo M.C."/>
            <person name="Gu Y.Q."/>
            <person name="Puiu D."/>
            <person name="Wang H."/>
            <person name="Twardziok S.O."/>
            <person name="Deal K.R."/>
            <person name="Huo N."/>
            <person name="Zhu T."/>
            <person name="Wang L."/>
            <person name="Wang Y."/>
            <person name="McGuire P.E."/>
            <person name="Liu S."/>
            <person name="Long H."/>
            <person name="Ramasamy R.K."/>
            <person name="Rodriguez J.C."/>
            <person name="Van S.L."/>
            <person name="Yuan L."/>
            <person name="Wang Z."/>
            <person name="Xia Z."/>
            <person name="Xiao L."/>
            <person name="Anderson O.D."/>
            <person name="Ouyang S."/>
            <person name="Liang Y."/>
            <person name="Zimin A.V."/>
            <person name="Pertea G."/>
            <person name="Qi P."/>
            <person name="Bennetzen J.L."/>
            <person name="Dai X."/>
            <person name="Dawson M.W."/>
            <person name="Muller H.G."/>
            <person name="Kugler K."/>
            <person name="Rivarola-Duarte L."/>
            <person name="Spannagl M."/>
            <person name="Mayer K.F.X."/>
            <person name="Lu F.H."/>
            <person name="Bevan M.W."/>
            <person name="Leroy P."/>
            <person name="Li P."/>
            <person name="You F.M."/>
            <person name="Sun Q."/>
            <person name="Liu Z."/>
            <person name="Lyons E."/>
            <person name="Wicker T."/>
            <person name="Salzberg S.L."/>
            <person name="Devos K.M."/>
            <person name="Dvorak J."/>
        </authorList>
    </citation>
    <scope>NUCLEOTIDE SEQUENCE [LARGE SCALE GENOMIC DNA]</scope>
    <source>
        <strain evidence="3">cv. AL8/78</strain>
    </source>
</reference>
<reference evidence="4" key="1">
    <citation type="journal article" date="2014" name="Science">
        <title>Ancient hybridizations among the ancestral genomes of bread wheat.</title>
        <authorList>
            <consortium name="International Wheat Genome Sequencing Consortium,"/>
            <person name="Marcussen T."/>
            <person name="Sandve S.R."/>
            <person name="Heier L."/>
            <person name="Spannagl M."/>
            <person name="Pfeifer M."/>
            <person name="Jakobsen K.S."/>
            <person name="Wulff B.B."/>
            <person name="Steuernagel B."/>
            <person name="Mayer K.F."/>
            <person name="Olsen O.A."/>
        </authorList>
    </citation>
    <scope>NUCLEOTIDE SEQUENCE [LARGE SCALE GENOMIC DNA]</scope>
    <source>
        <strain evidence="4">cv. AL8/78</strain>
    </source>
</reference>
<sequence length="107" mass="11720">MEVAHPSISQFGASDDGDRGFLLSPGIDEIAVDMKEDKMTVVGTVDPVHVVGKLRRRFCAVQVVSVGPAKDEEKKKEVSAGPAKEDEKKKKKASRLIDRDSSAYLHR</sequence>
<dbReference type="EnsemblPlants" id="AET2Gv21180700.4">
    <property type="protein sequence ID" value="AET2Gv21180700.4"/>
    <property type="gene ID" value="AET2Gv21180700"/>
</dbReference>
<evidence type="ECO:0000313" key="4">
    <source>
        <dbReference type="Proteomes" id="UP000015105"/>
    </source>
</evidence>
<keyword evidence="1" id="KW-0479">Metal-binding</keyword>
<dbReference type="PANTHER" id="PTHR45811">
    <property type="entry name" value="COPPER TRANSPORT PROTEIN FAMILY-RELATED"/>
    <property type="match status" value="1"/>
</dbReference>
<evidence type="ECO:0000313" key="3">
    <source>
        <dbReference type="EnsemblPlants" id="AET2Gv21180700.4"/>
    </source>
</evidence>
<dbReference type="InterPro" id="IPR051863">
    <property type="entry name" value="HIPP"/>
</dbReference>
<dbReference type="PANTHER" id="PTHR45811:SF26">
    <property type="entry name" value="HMA DOMAIN-CONTAINING PROTEIN"/>
    <property type="match status" value="1"/>
</dbReference>
<dbReference type="Gramene" id="AET2Gv21180700.5">
    <property type="protein sequence ID" value="AET2Gv21180700.5"/>
    <property type="gene ID" value="AET2Gv21180700"/>
</dbReference>
<dbReference type="AlphaFoldDB" id="A0A453DC07"/>
<name>A0A453DC07_AEGTS</name>
<dbReference type="EnsemblPlants" id="AET2Gv21180700.5">
    <property type="protein sequence ID" value="AET2Gv21180700.5"/>
    <property type="gene ID" value="AET2Gv21180700"/>
</dbReference>
<feature type="compositionally biased region" description="Basic and acidic residues" evidence="2">
    <location>
        <begin position="69"/>
        <end position="88"/>
    </location>
</feature>
<dbReference type="GO" id="GO:0046872">
    <property type="term" value="F:metal ion binding"/>
    <property type="evidence" value="ECO:0007669"/>
    <property type="project" value="UniProtKB-KW"/>
</dbReference>
<reference evidence="3" key="5">
    <citation type="journal article" date="2021" name="G3 (Bethesda)">
        <title>Aegilops tauschii genome assembly Aet v5.0 features greater sequence contiguity and improved annotation.</title>
        <authorList>
            <person name="Wang L."/>
            <person name="Zhu T."/>
            <person name="Rodriguez J.C."/>
            <person name="Deal K.R."/>
            <person name="Dubcovsky J."/>
            <person name="McGuire P.E."/>
            <person name="Lux T."/>
            <person name="Spannagl M."/>
            <person name="Mayer K.F.X."/>
            <person name="Baldrich P."/>
            <person name="Meyers B.C."/>
            <person name="Huo N."/>
            <person name="Gu Y.Q."/>
            <person name="Zhou H."/>
            <person name="Devos K.M."/>
            <person name="Bennetzen J.L."/>
            <person name="Unver T."/>
            <person name="Budak H."/>
            <person name="Gulick P.J."/>
            <person name="Galiba G."/>
            <person name="Kalapos B."/>
            <person name="Nelson D.R."/>
            <person name="Li P."/>
            <person name="You F.M."/>
            <person name="Luo M.C."/>
            <person name="Dvorak J."/>
        </authorList>
    </citation>
    <scope>NUCLEOTIDE SEQUENCE [LARGE SCALE GENOMIC DNA]</scope>
    <source>
        <strain evidence="3">cv. AL8/78</strain>
    </source>
</reference>
<evidence type="ECO:0000256" key="1">
    <source>
        <dbReference type="ARBA" id="ARBA00022723"/>
    </source>
</evidence>
<protein>
    <recommendedName>
        <fullName evidence="5">HMA domain-containing protein</fullName>
    </recommendedName>
</protein>
<accession>A0A453DC07</accession>
<reference evidence="3" key="4">
    <citation type="submission" date="2019-03" db="UniProtKB">
        <authorList>
            <consortium name="EnsemblPlants"/>
        </authorList>
    </citation>
    <scope>IDENTIFICATION</scope>
</reference>